<organism evidence="1 2">
    <name type="scientific">Gigaspora margarita</name>
    <dbReference type="NCBI Taxonomy" id="4874"/>
    <lineage>
        <taxon>Eukaryota</taxon>
        <taxon>Fungi</taxon>
        <taxon>Fungi incertae sedis</taxon>
        <taxon>Mucoromycota</taxon>
        <taxon>Glomeromycotina</taxon>
        <taxon>Glomeromycetes</taxon>
        <taxon>Diversisporales</taxon>
        <taxon>Gigasporaceae</taxon>
        <taxon>Gigaspora</taxon>
    </lineage>
</organism>
<evidence type="ECO:0000313" key="2">
    <source>
        <dbReference type="Proteomes" id="UP000789901"/>
    </source>
</evidence>
<dbReference type="Proteomes" id="UP000789901">
    <property type="component" value="Unassembled WGS sequence"/>
</dbReference>
<gene>
    <name evidence="1" type="ORF">GMARGA_LOCUS36634</name>
</gene>
<feature type="non-terminal residue" evidence="1">
    <location>
        <position position="282"/>
    </location>
</feature>
<accession>A0ABN7X0A4</accession>
<comment type="caution">
    <text evidence="1">The sequence shown here is derived from an EMBL/GenBank/DDBJ whole genome shotgun (WGS) entry which is preliminary data.</text>
</comment>
<dbReference type="Gene3D" id="2.40.70.10">
    <property type="entry name" value="Acid Proteases"/>
    <property type="match status" value="1"/>
</dbReference>
<dbReference type="InterPro" id="IPR021109">
    <property type="entry name" value="Peptidase_aspartic_dom_sf"/>
</dbReference>
<reference evidence="1 2" key="1">
    <citation type="submission" date="2021-06" db="EMBL/GenBank/DDBJ databases">
        <authorList>
            <person name="Kallberg Y."/>
            <person name="Tangrot J."/>
            <person name="Rosling A."/>
        </authorList>
    </citation>
    <scope>NUCLEOTIDE SEQUENCE [LARGE SCALE GENOMIC DNA]</scope>
    <source>
        <strain evidence="1 2">120-4 pot B 10/14</strain>
    </source>
</reference>
<evidence type="ECO:0000313" key="1">
    <source>
        <dbReference type="EMBL" id="CAG8843614.1"/>
    </source>
</evidence>
<name>A0ABN7X0A4_GIGMA</name>
<keyword evidence="2" id="KW-1185">Reference proteome</keyword>
<feature type="non-terminal residue" evidence="1">
    <location>
        <position position="1"/>
    </location>
</feature>
<sequence length="282" mass="32413">ATSHKSESAEKVELVDPSNNILDQSIPDDVPLPLILNSRTKIPDVSPIEVMYCEATVKQYSIYLILNTGSSKSLVLYEFLKKIRRAIDKPSIRNLIDVYRQRKYPLGVVKNLLIVVSKVEIPIDVEVTEAKDYTMKVGTDWLENENELLIMEIKKKIMSIERKDVDIERYKEIEGEMLRGASSVCWCKKWLNGEEESCIKCEELFKSIETLECLVDNLDEELGISCGTKEYTNLDKNQQAKVEELMENNKFLFAEELTQLGRTKEKMHTITLKEGVDLLNKD</sequence>
<dbReference type="EMBL" id="CAJVQB010073005">
    <property type="protein sequence ID" value="CAG8843614.1"/>
    <property type="molecule type" value="Genomic_DNA"/>
</dbReference>
<proteinExistence type="predicted"/>
<protein>
    <submittedName>
        <fullName evidence="1">42210_t:CDS:1</fullName>
    </submittedName>
</protein>